<feature type="transmembrane region" description="Helical" evidence="1">
    <location>
        <begin position="21"/>
        <end position="44"/>
    </location>
</feature>
<comment type="caution">
    <text evidence="2">The sequence shown here is derived from an EMBL/GenBank/DDBJ whole genome shotgun (WGS) entry which is preliminary data.</text>
</comment>
<proteinExistence type="predicted"/>
<feature type="transmembrane region" description="Helical" evidence="1">
    <location>
        <begin position="270"/>
        <end position="297"/>
    </location>
</feature>
<feature type="transmembrane region" description="Helical" evidence="1">
    <location>
        <begin position="303"/>
        <end position="321"/>
    </location>
</feature>
<dbReference type="EMBL" id="JAAOIW010000002">
    <property type="protein sequence ID" value="NHN29346.1"/>
    <property type="molecule type" value="Genomic_DNA"/>
</dbReference>
<feature type="transmembrane region" description="Helical" evidence="1">
    <location>
        <begin position="350"/>
        <end position="368"/>
    </location>
</feature>
<keyword evidence="3" id="KW-1185">Reference proteome</keyword>
<feature type="transmembrane region" description="Helical" evidence="1">
    <location>
        <begin position="166"/>
        <end position="184"/>
    </location>
</feature>
<keyword evidence="1" id="KW-0472">Membrane</keyword>
<dbReference type="InterPro" id="IPR010288">
    <property type="entry name" value="EcsB_ABC"/>
</dbReference>
<gene>
    <name evidence="2" type="ORF">G9U52_05825</name>
</gene>
<evidence type="ECO:0000256" key="1">
    <source>
        <dbReference type="SAM" id="Phobius"/>
    </source>
</evidence>
<feature type="transmembrane region" description="Helical" evidence="1">
    <location>
        <begin position="190"/>
        <end position="208"/>
    </location>
</feature>
<name>A0ABX0J0J8_9BACL</name>
<keyword evidence="1" id="KW-0812">Transmembrane</keyword>
<evidence type="ECO:0000313" key="3">
    <source>
        <dbReference type="Proteomes" id="UP001165962"/>
    </source>
</evidence>
<dbReference type="Pfam" id="PF05975">
    <property type="entry name" value="EcsB"/>
    <property type="match status" value="1"/>
</dbReference>
<feature type="transmembrane region" description="Helical" evidence="1">
    <location>
        <begin position="56"/>
        <end position="75"/>
    </location>
</feature>
<feature type="transmembrane region" description="Helical" evidence="1">
    <location>
        <begin position="105"/>
        <end position="124"/>
    </location>
</feature>
<feature type="transmembrane region" description="Helical" evidence="1">
    <location>
        <begin position="130"/>
        <end position="145"/>
    </location>
</feature>
<keyword evidence="1" id="KW-1133">Transmembrane helix</keyword>
<dbReference type="PIRSF" id="PIRSF037259">
    <property type="entry name" value="EcsB_ABC"/>
    <property type="match status" value="1"/>
</dbReference>
<reference evidence="2" key="1">
    <citation type="submission" date="2020-03" db="EMBL/GenBank/DDBJ databases">
        <title>Draft sequencing of Paenibacilllus sp. S3N08.</title>
        <authorList>
            <person name="Kim D.-U."/>
        </authorList>
    </citation>
    <scope>NUCLEOTIDE SEQUENCE</scope>
    <source>
        <strain evidence="2">S3N08</strain>
    </source>
</reference>
<sequence>MMDTKALYYRRQAEFMKEIRPYLHYALQSIAIAAGIGFLLFSFGYRQFLQWVTPEFPWQLAATACMLIILGGGRVRTYLQLADTLFLLPQESAMSAYLQSAMRRAGVIQAIFVTIAWLLVWPMYHKLAPSSGWLFLLMLIVWLVFKQVMLFGKWTELQLQEQPTRLWFMLLRWSLCAALTYAVFALDPAYGIGLLAAGSIGYLGLLRLPRQHKVHWSLLIDMELRHKASIYRMLNLFIDVPELQGKARNMRWLNGLVRLIPFQRKGAYSYLYTLVWLRSELFGITCRFVVIGFFMMLAFDNNIFIAVLYAGIACFSAIQLADLKRYYRENLWQHIYPLAPQLRNRSVSTVRSIIHLASIVLVAIPAFFTMSSQIYAAGMLLIAAAISLLYHRFR</sequence>
<accession>A0ABX0J0J8</accession>
<organism evidence="2 3">
    <name type="scientific">Paenibacillus agricola</name>
    <dbReference type="NCBI Taxonomy" id="2716264"/>
    <lineage>
        <taxon>Bacteria</taxon>
        <taxon>Bacillati</taxon>
        <taxon>Bacillota</taxon>
        <taxon>Bacilli</taxon>
        <taxon>Bacillales</taxon>
        <taxon>Paenibacillaceae</taxon>
        <taxon>Paenibacillus</taxon>
    </lineage>
</organism>
<protein>
    <submittedName>
        <fullName evidence="2">ABC transporter permease</fullName>
    </submittedName>
</protein>
<evidence type="ECO:0000313" key="2">
    <source>
        <dbReference type="EMBL" id="NHN29346.1"/>
    </source>
</evidence>
<dbReference type="Proteomes" id="UP001165962">
    <property type="component" value="Unassembled WGS sequence"/>
</dbReference>
<feature type="transmembrane region" description="Helical" evidence="1">
    <location>
        <begin position="374"/>
        <end position="393"/>
    </location>
</feature>
<dbReference type="RefSeq" id="WP_166147218.1">
    <property type="nucleotide sequence ID" value="NZ_JAAOIW010000002.1"/>
</dbReference>